<feature type="transmembrane region" description="Helical" evidence="1">
    <location>
        <begin position="12"/>
        <end position="36"/>
    </location>
</feature>
<proteinExistence type="predicted"/>
<evidence type="ECO:0000313" key="2">
    <source>
        <dbReference type="EMBL" id="CAI5441520.1"/>
    </source>
</evidence>
<gene>
    <name evidence="2" type="ORF">CAMP_LOCUS4157</name>
</gene>
<keyword evidence="3" id="KW-1185">Reference proteome</keyword>
<dbReference type="EMBL" id="CANHGI010000002">
    <property type="protein sequence ID" value="CAI5441520.1"/>
    <property type="molecule type" value="Genomic_DNA"/>
</dbReference>
<name>A0A9P1MYL0_9PELO</name>
<dbReference type="AlphaFoldDB" id="A0A9P1MYL0"/>
<reference evidence="2" key="1">
    <citation type="submission" date="2022-11" db="EMBL/GenBank/DDBJ databases">
        <authorList>
            <person name="Kikuchi T."/>
        </authorList>
    </citation>
    <scope>NUCLEOTIDE SEQUENCE</scope>
    <source>
        <strain evidence="2">PS1010</strain>
    </source>
</reference>
<sequence length="130" mass="15445">MRRGLSHDYLHFLSIPFFSSFSFFHAVLVVFILPAVSLKSQQLMSRQHQYKNNNNNKNPPLQKTFRKPSTYQITNTEDLSISEDRRTQRVVFCQNNPNHIVLASYYQTHLRECDESTWRPHQNIPKPPHF</sequence>
<accession>A0A9P1MYL0</accession>
<evidence type="ECO:0000313" key="3">
    <source>
        <dbReference type="Proteomes" id="UP001152747"/>
    </source>
</evidence>
<dbReference type="Proteomes" id="UP001152747">
    <property type="component" value="Unassembled WGS sequence"/>
</dbReference>
<evidence type="ECO:0000256" key="1">
    <source>
        <dbReference type="SAM" id="Phobius"/>
    </source>
</evidence>
<keyword evidence="1" id="KW-0472">Membrane</keyword>
<comment type="caution">
    <text evidence="2">The sequence shown here is derived from an EMBL/GenBank/DDBJ whole genome shotgun (WGS) entry which is preliminary data.</text>
</comment>
<organism evidence="2 3">
    <name type="scientific">Caenorhabditis angaria</name>
    <dbReference type="NCBI Taxonomy" id="860376"/>
    <lineage>
        <taxon>Eukaryota</taxon>
        <taxon>Metazoa</taxon>
        <taxon>Ecdysozoa</taxon>
        <taxon>Nematoda</taxon>
        <taxon>Chromadorea</taxon>
        <taxon>Rhabditida</taxon>
        <taxon>Rhabditina</taxon>
        <taxon>Rhabditomorpha</taxon>
        <taxon>Rhabditoidea</taxon>
        <taxon>Rhabditidae</taxon>
        <taxon>Peloderinae</taxon>
        <taxon>Caenorhabditis</taxon>
    </lineage>
</organism>
<protein>
    <submittedName>
        <fullName evidence="2">Uncharacterized protein</fullName>
    </submittedName>
</protein>
<keyword evidence="1" id="KW-1133">Transmembrane helix</keyword>
<keyword evidence="1" id="KW-0812">Transmembrane</keyword>